<gene>
    <name evidence="2" type="ORF">FB45DRAFT_925409</name>
</gene>
<protein>
    <submittedName>
        <fullName evidence="2">Uncharacterized protein</fullName>
    </submittedName>
</protein>
<dbReference type="PANTHER" id="PTHR33604">
    <property type="entry name" value="OSJNBA0004B13.7 PROTEIN"/>
    <property type="match status" value="1"/>
</dbReference>
<keyword evidence="1" id="KW-0732">Signal</keyword>
<dbReference type="Proteomes" id="UP001221142">
    <property type="component" value="Unassembled WGS sequence"/>
</dbReference>
<dbReference type="SUPFAM" id="SSF53448">
    <property type="entry name" value="Nucleotide-diphospho-sugar transferases"/>
    <property type="match status" value="1"/>
</dbReference>
<sequence length="657" mass="74112">MARRWNWALLPLVFAFYLFLSAPKGEEIPTDASNVLADLRPIQTTSLTALFPVTSLAALPNTLSLFLRPAGCVSKVVVVCPESLLAQCRATVRELVRSAPSHLHHPDISIHSWRGVGDSTAAVLQAAGQASTKWLLLMDNVGFDGLSERTRDTVLCPVAPNFPTGPRGVLENGSCVSPSPHPRLASYLMPPFTLPKALVQQSHRDWSDLGRTISQSRLDRLGGIVRGYGDHDAHWCNGVCQTDLPSSTGFFVFLLSDIDDLRTIMPLPCALDAVGHSVRILLHSHPAGTQPSICDLRYETIPYPLILEEQVDVVFAVDEHAVVSSRATIIRVPREDLQHVHWMETLTLIEWMNWNVPQIDVSIITHDRPQSLERLMTSLSQAKFFGDSINLRINMEQSSDLETIRVVGAFNWKHGSMFVHRRVVLGGLLPAVVESWYPHSNDSYGLLLEDDVELSPLFYAWIKMGILRYRYGKDRGRTGALFGISLYQQNNIELHPEGRRPFDARSLFKRSNVADPSTPYLSQIPCSWGAVYFPEHWREFHDYLAARLSEASMPIEQIVVPDVRSNHWTKSWKKYFIEMVYLRGYVMLYPNYEGFESLSTNHLEVGSHVKERSKEKQDVFRLPLMKLSDSGRLLELPGRTLPRWVALPVLNLTGWVV</sequence>
<accession>A0AAD7BK51</accession>
<feature type="signal peptide" evidence="1">
    <location>
        <begin position="1"/>
        <end position="25"/>
    </location>
</feature>
<proteinExistence type="predicted"/>
<reference evidence="2" key="1">
    <citation type="submission" date="2023-03" db="EMBL/GenBank/DDBJ databases">
        <title>Massive genome expansion in bonnet fungi (Mycena s.s.) driven by repeated elements and novel gene families across ecological guilds.</title>
        <authorList>
            <consortium name="Lawrence Berkeley National Laboratory"/>
            <person name="Harder C.B."/>
            <person name="Miyauchi S."/>
            <person name="Viragh M."/>
            <person name="Kuo A."/>
            <person name="Thoen E."/>
            <person name="Andreopoulos B."/>
            <person name="Lu D."/>
            <person name="Skrede I."/>
            <person name="Drula E."/>
            <person name="Henrissat B."/>
            <person name="Morin E."/>
            <person name="Kohler A."/>
            <person name="Barry K."/>
            <person name="LaButti K."/>
            <person name="Morin E."/>
            <person name="Salamov A."/>
            <person name="Lipzen A."/>
            <person name="Mereny Z."/>
            <person name="Hegedus B."/>
            <person name="Baldrian P."/>
            <person name="Stursova M."/>
            <person name="Weitz H."/>
            <person name="Taylor A."/>
            <person name="Grigoriev I.V."/>
            <person name="Nagy L.G."/>
            <person name="Martin F."/>
            <person name="Kauserud H."/>
        </authorList>
    </citation>
    <scope>NUCLEOTIDE SEQUENCE</scope>
    <source>
        <strain evidence="2">9284</strain>
    </source>
</reference>
<keyword evidence="3" id="KW-1185">Reference proteome</keyword>
<dbReference type="AlphaFoldDB" id="A0AAD7BK51"/>
<evidence type="ECO:0000256" key="1">
    <source>
        <dbReference type="SAM" id="SignalP"/>
    </source>
</evidence>
<feature type="chain" id="PRO_5042171054" evidence="1">
    <location>
        <begin position="26"/>
        <end position="657"/>
    </location>
</feature>
<evidence type="ECO:0000313" key="3">
    <source>
        <dbReference type="Proteomes" id="UP001221142"/>
    </source>
</evidence>
<name>A0AAD7BK51_9AGAR</name>
<comment type="caution">
    <text evidence="2">The sequence shown here is derived from an EMBL/GenBank/DDBJ whole genome shotgun (WGS) entry which is preliminary data.</text>
</comment>
<dbReference type="PANTHER" id="PTHR33604:SF3">
    <property type="entry name" value="OSJNBA0004B13.7 PROTEIN"/>
    <property type="match status" value="1"/>
</dbReference>
<organism evidence="2 3">
    <name type="scientific">Roridomyces roridus</name>
    <dbReference type="NCBI Taxonomy" id="1738132"/>
    <lineage>
        <taxon>Eukaryota</taxon>
        <taxon>Fungi</taxon>
        <taxon>Dikarya</taxon>
        <taxon>Basidiomycota</taxon>
        <taxon>Agaricomycotina</taxon>
        <taxon>Agaricomycetes</taxon>
        <taxon>Agaricomycetidae</taxon>
        <taxon>Agaricales</taxon>
        <taxon>Marasmiineae</taxon>
        <taxon>Mycenaceae</taxon>
        <taxon>Roridomyces</taxon>
    </lineage>
</organism>
<dbReference type="EMBL" id="JARKIF010000014">
    <property type="protein sequence ID" value="KAJ7623375.1"/>
    <property type="molecule type" value="Genomic_DNA"/>
</dbReference>
<evidence type="ECO:0000313" key="2">
    <source>
        <dbReference type="EMBL" id="KAJ7623375.1"/>
    </source>
</evidence>
<dbReference type="InterPro" id="IPR029044">
    <property type="entry name" value="Nucleotide-diphossugar_trans"/>
</dbReference>
<feature type="non-terminal residue" evidence="2">
    <location>
        <position position="1"/>
    </location>
</feature>
<dbReference type="Gene3D" id="3.90.550.10">
    <property type="entry name" value="Spore Coat Polysaccharide Biosynthesis Protein SpsA, Chain A"/>
    <property type="match status" value="1"/>
</dbReference>